<evidence type="ECO:0000256" key="1">
    <source>
        <dbReference type="SAM" id="Phobius"/>
    </source>
</evidence>
<protein>
    <submittedName>
        <fullName evidence="2">Uncharacterized protein</fullName>
    </submittedName>
</protein>
<feature type="transmembrane region" description="Helical" evidence="1">
    <location>
        <begin position="49"/>
        <end position="74"/>
    </location>
</feature>
<proteinExistence type="predicted"/>
<keyword evidence="1" id="KW-0812">Transmembrane</keyword>
<evidence type="ECO:0000313" key="2">
    <source>
        <dbReference type="EMBL" id="PIT89942.1"/>
    </source>
</evidence>
<dbReference type="Proteomes" id="UP000231464">
    <property type="component" value="Unassembled WGS sequence"/>
</dbReference>
<gene>
    <name evidence="2" type="ORF">COU23_01140</name>
</gene>
<reference evidence="3" key="1">
    <citation type="submission" date="2017-09" db="EMBL/GenBank/DDBJ databases">
        <title>Depth-based differentiation of microbial function through sediment-hosted aquifers and enrichment of novel symbionts in the deep terrestrial subsurface.</title>
        <authorList>
            <person name="Probst A.J."/>
            <person name="Ladd B."/>
            <person name="Jarett J.K."/>
            <person name="Geller-Mcgrath D.E."/>
            <person name="Sieber C.M.K."/>
            <person name="Emerson J.B."/>
            <person name="Anantharaman K."/>
            <person name="Thomas B.C."/>
            <person name="Malmstrom R."/>
            <person name="Stieglmeier M."/>
            <person name="Klingl A."/>
            <person name="Woyke T."/>
            <person name="Ryan C.M."/>
            <person name="Banfield J.F."/>
        </authorList>
    </citation>
    <scope>NUCLEOTIDE SEQUENCE [LARGE SCALE GENOMIC DNA]</scope>
</reference>
<dbReference type="EMBL" id="PFBP01000019">
    <property type="protein sequence ID" value="PIT89942.1"/>
    <property type="molecule type" value="Genomic_DNA"/>
</dbReference>
<dbReference type="AlphaFoldDB" id="A0A2M6WAY3"/>
<keyword evidence="1" id="KW-1133">Transmembrane helix</keyword>
<keyword evidence="1" id="KW-0472">Membrane</keyword>
<evidence type="ECO:0000313" key="3">
    <source>
        <dbReference type="Proteomes" id="UP000231464"/>
    </source>
</evidence>
<sequence>MRYVFSILGILIGMFFVIKSEWMLKAFGYSEWAEIKFGIWGGSRTAYKLGGLLIIIISLMWLTGWLQEILLFIFSPMKNLG</sequence>
<organism evidence="2 3">
    <name type="scientific">Candidatus Kuenenbacteria bacterium CG10_big_fil_rev_8_21_14_0_10_36_11</name>
    <dbReference type="NCBI Taxonomy" id="1974618"/>
    <lineage>
        <taxon>Bacteria</taxon>
        <taxon>Candidatus Kueneniibacteriota</taxon>
    </lineage>
</organism>
<feature type="transmembrane region" description="Helical" evidence="1">
    <location>
        <begin position="7"/>
        <end position="29"/>
    </location>
</feature>
<comment type="caution">
    <text evidence="2">The sequence shown here is derived from an EMBL/GenBank/DDBJ whole genome shotgun (WGS) entry which is preliminary data.</text>
</comment>
<accession>A0A2M6WAY3</accession>
<name>A0A2M6WAY3_9BACT</name>